<protein>
    <submittedName>
        <fullName evidence="2">Uncharacterized protein</fullName>
    </submittedName>
</protein>
<accession>A0A1J5PB51</accession>
<dbReference type="EMBL" id="MLJW01005597">
    <property type="protein sequence ID" value="OIQ67952.1"/>
    <property type="molecule type" value="Genomic_DNA"/>
</dbReference>
<name>A0A1J5PB51_9ZZZZ</name>
<gene>
    <name evidence="2" type="ORF">GALL_504650</name>
</gene>
<proteinExistence type="predicted"/>
<evidence type="ECO:0000313" key="2">
    <source>
        <dbReference type="EMBL" id="OIQ67952.1"/>
    </source>
</evidence>
<organism evidence="2">
    <name type="scientific">mine drainage metagenome</name>
    <dbReference type="NCBI Taxonomy" id="410659"/>
    <lineage>
        <taxon>unclassified sequences</taxon>
        <taxon>metagenomes</taxon>
        <taxon>ecological metagenomes</taxon>
    </lineage>
</organism>
<dbReference type="AlphaFoldDB" id="A0A1J5PB51"/>
<feature type="region of interest" description="Disordered" evidence="1">
    <location>
        <begin position="1"/>
        <end position="61"/>
    </location>
</feature>
<sequence>MPVSSARVTFRPANRRINTQSKPFSTGERAQPGAPSTGTPPALPTRSRLPGSTGMPKCSMAPPTPEIAAGITSRRSAIAEAPNTITSSAPRPSNSFIAALSAVSSCGTRRSATMVAPAGASRSAVTRKVLSTTFGASPGSKVEMIPTRLILYGAIRNAPPFAASTAASRNFASTPNGMSFTVATISPSTTGLKAARVAKVMASSTPLMRSTAARGWGSIEVSRVRRP</sequence>
<evidence type="ECO:0000256" key="1">
    <source>
        <dbReference type="SAM" id="MobiDB-lite"/>
    </source>
</evidence>
<comment type="caution">
    <text evidence="2">The sequence shown here is derived from an EMBL/GenBank/DDBJ whole genome shotgun (WGS) entry which is preliminary data.</text>
</comment>
<reference evidence="2" key="1">
    <citation type="submission" date="2016-10" db="EMBL/GenBank/DDBJ databases">
        <title>Sequence of Gallionella enrichment culture.</title>
        <authorList>
            <person name="Poehlein A."/>
            <person name="Muehling M."/>
            <person name="Daniel R."/>
        </authorList>
    </citation>
    <scope>NUCLEOTIDE SEQUENCE</scope>
</reference>